<proteinExistence type="predicted"/>
<reference evidence="1 2" key="1">
    <citation type="journal article" date="2013" name="PLoS ONE">
        <title>Characterization of Enterococcus faecalis Phage IME-EF1 and Its Endolysin.</title>
        <authorList>
            <person name="Zhang W."/>
            <person name="Mi Z."/>
            <person name="Yin X."/>
            <person name="Fan H."/>
            <person name="An X."/>
            <person name="Zhang Z."/>
            <person name="Chen J."/>
            <person name="Tong Y."/>
        </authorList>
    </citation>
    <scope>NUCLEOTIDE SEQUENCE [LARGE SCALE GENOMIC DNA]</scope>
</reference>
<name>S5MRK6_9CAUD</name>
<dbReference type="Proteomes" id="UP000015088">
    <property type="component" value="Segment"/>
</dbReference>
<keyword evidence="2" id="KW-1185">Reference proteome</keyword>
<dbReference type="RefSeq" id="YP_009603930.1">
    <property type="nucleotide sequence ID" value="NC_041959.1"/>
</dbReference>
<dbReference type="GeneID" id="40079818"/>
<dbReference type="EMBL" id="KF192053">
    <property type="protein sequence ID" value="AGR49030.1"/>
    <property type="molecule type" value="Genomic_DNA"/>
</dbReference>
<sequence>MLLLIHKEEGGITLLLRIGDKVTIKEDLRNSDLYQETLYVSLEMSKLKGKEAYVTRVDTTREVTLVELDIDQGKHLWSIGMFSSIRDIPLDGITEELLDANDTPSELTLGMLLSKLTEDISVNIDLSFEDGATRIVTENYYSWQLEPYYNRVVKWYAPDFDNGELAILLEGEF</sequence>
<organism evidence="1 2">
    <name type="scientific">Enterococcus phage IMEEF1</name>
    <dbReference type="NCBI Taxonomy" id="1351735"/>
    <lineage>
        <taxon>Viruses</taxon>
        <taxon>Duplodnaviria</taxon>
        <taxon>Heunggongvirae</taxon>
        <taxon>Uroviricota</taxon>
        <taxon>Caudoviricetes</taxon>
        <taxon>Saphexavirus</taxon>
        <taxon>Saphexavirus IMEEF1</taxon>
    </lineage>
</organism>
<dbReference type="OrthoDB" id="13820at10239"/>
<evidence type="ECO:0000313" key="2">
    <source>
        <dbReference type="Proteomes" id="UP000015088"/>
    </source>
</evidence>
<dbReference type="KEGG" id="vg:40079818"/>
<protein>
    <submittedName>
        <fullName evidence="1">Uncharacterized protein</fullName>
    </submittedName>
</protein>
<accession>S5MRK6</accession>
<evidence type="ECO:0000313" key="1">
    <source>
        <dbReference type="EMBL" id="AGR49030.1"/>
    </source>
</evidence>